<dbReference type="EMBL" id="AP024485">
    <property type="protein sequence ID" value="BCS88294.1"/>
    <property type="molecule type" value="Genomic_DNA"/>
</dbReference>
<reference evidence="4" key="1">
    <citation type="journal article" date="2022" name="Arch. Microbiol.">
        <title>Pseudodesulfovibrio sediminis sp. nov., a mesophilic and neutrophilic sulfate-reducing bacterium isolated from sediment of a brackish lake.</title>
        <authorList>
            <person name="Takahashi A."/>
            <person name="Kojima H."/>
            <person name="Watanabe M."/>
            <person name="Fukui M."/>
        </authorList>
    </citation>
    <scope>NUCLEOTIDE SEQUENCE</scope>
    <source>
        <strain evidence="4">SF6</strain>
    </source>
</reference>
<evidence type="ECO:0000256" key="1">
    <source>
        <dbReference type="ARBA" id="ARBA00022553"/>
    </source>
</evidence>
<evidence type="ECO:0000313" key="5">
    <source>
        <dbReference type="Proteomes" id="UP001053296"/>
    </source>
</evidence>
<proteinExistence type="inferred from homology"/>
<feature type="signal peptide" evidence="3">
    <location>
        <begin position="1"/>
        <end position="31"/>
    </location>
</feature>
<accession>A0ABN6ESU3</accession>
<dbReference type="PRINTS" id="PR00113">
    <property type="entry name" value="ALKPHPHTASE"/>
</dbReference>
<comment type="similarity">
    <text evidence="2">Belongs to the alkaline phosphatase family.</text>
</comment>
<dbReference type="RefSeq" id="WP_229595824.1">
    <property type="nucleotide sequence ID" value="NZ_AP024485.1"/>
</dbReference>
<dbReference type="InterPro" id="IPR017850">
    <property type="entry name" value="Alkaline_phosphatase_core_sf"/>
</dbReference>
<sequence>MKLAKKSAKYGLMFMLAMMFMVGATVGNAHAKGAKYVFFFIGDGMGLPQRAASSAYLGKKLAIDAMPAQGLTTTFAANRFITGSAASATALASGVKTNINYIGMDPNFKPVKTVAEMAKEHGMKVGIVSSVSLDHATPAAFYAHVKTRNMYHEIDHALAASGFDFFAGGGLKDPSGKKSEDPMGDALEKAKANGYKIIDNKDAFMALKPGDGKVLAWNAWLQDGKALPYVMDMSSKDITLPEFTAKAIEMLDNDKGFFLMVEGGKIDWACHANDAAAAIKNTLAFDDAVKEALAFYEKHPKETLIVVTGDHECGGLTLGFAGTKYGSNYDILNTQNVSFQKFTDETLVDFKKKGGDFAAMKPIITAAFGLKFDGDAKKDPMVLADYQAADIKTAFERSMSGDKVKGSEYLLYGSYDPLSVTLTHVLNQKAGLGWTSYKHTGVPVSTSAIGVSALTFNGSYDNKDVATKIMGAMGLPAKAQFVDSSMEQMATN</sequence>
<dbReference type="Pfam" id="PF00245">
    <property type="entry name" value="Alk_phosphatase"/>
    <property type="match status" value="1"/>
</dbReference>
<gene>
    <name evidence="4" type="ORF">PSDVSF_15360</name>
</gene>
<dbReference type="Gene3D" id="3.40.720.10">
    <property type="entry name" value="Alkaline Phosphatase, subunit A"/>
    <property type="match status" value="1"/>
</dbReference>
<dbReference type="PANTHER" id="PTHR11596">
    <property type="entry name" value="ALKALINE PHOSPHATASE"/>
    <property type="match status" value="1"/>
</dbReference>
<name>A0ABN6ESU3_9BACT</name>
<protein>
    <submittedName>
        <fullName evidence="4">Alkaline phosphatase</fullName>
    </submittedName>
</protein>
<evidence type="ECO:0000256" key="3">
    <source>
        <dbReference type="SAM" id="SignalP"/>
    </source>
</evidence>
<dbReference type="Gene3D" id="1.10.60.40">
    <property type="match status" value="1"/>
</dbReference>
<keyword evidence="3" id="KW-0732">Signal</keyword>
<evidence type="ECO:0000256" key="2">
    <source>
        <dbReference type="RuleBase" id="RU003946"/>
    </source>
</evidence>
<feature type="chain" id="PRO_5045712028" evidence="3">
    <location>
        <begin position="32"/>
        <end position="492"/>
    </location>
</feature>
<dbReference type="SMART" id="SM00098">
    <property type="entry name" value="alkPPc"/>
    <property type="match status" value="1"/>
</dbReference>
<keyword evidence="5" id="KW-1185">Reference proteome</keyword>
<organism evidence="4 5">
    <name type="scientific">Pseudodesulfovibrio sediminis</name>
    <dbReference type="NCBI Taxonomy" id="2810563"/>
    <lineage>
        <taxon>Bacteria</taxon>
        <taxon>Pseudomonadati</taxon>
        <taxon>Thermodesulfobacteriota</taxon>
        <taxon>Desulfovibrionia</taxon>
        <taxon>Desulfovibrionales</taxon>
        <taxon>Desulfovibrionaceae</taxon>
    </lineage>
</organism>
<dbReference type="CDD" id="cd16012">
    <property type="entry name" value="ALP"/>
    <property type="match status" value="1"/>
</dbReference>
<dbReference type="PANTHER" id="PTHR11596:SF5">
    <property type="entry name" value="ALKALINE PHOSPHATASE"/>
    <property type="match status" value="1"/>
</dbReference>
<keyword evidence="1" id="KW-0597">Phosphoprotein</keyword>
<evidence type="ECO:0000313" key="4">
    <source>
        <dbReference type="EMBL" id="BCS88294.1"/>
    </source>
</evidence>
<dbReference type="SUPFAM" id="SSF53649">
    <property type="entry name" value="Alkaline phosphatase-like"/>
    <property type="match status" value="1"/>
</dbReference>
<dbReference type="Proteomes" id="UP001053296">
    <property type="component" value="Chromosome"/>
</dbReference>
<dbReference type="InterPro" id="IPR001952">
    <property type="entry name" value="Alkaline_phosphatase"/>
</dbReference>